<proteinExistence type="predicted"/>
<dbReference type="Proteomes" id="UP001519309">
    <property type="component" value="Unassembled WGS sequence"/>
</dbReference>
<keyword evidence="3" id="KW-1185">Reference proteome</keyword>
<organism evidence="2 3">
    <name type="scientific">Streptomyces griseochromogenes</name>
    <dbReference type="NCBI Taxonomy" id="68214"/>
    <lineage>
        <taxon>Bacteria</taxon>
        <taxon>Bacillati</taxon>
        <taxon>Actinomycetota</taxon>
        <taxon>Actinomycetes</taxon>
        <taxon>Kitasatosporales</taxon>
        <taxon>Streptomycetaceae</taxon>
        <taxon>Streptomyces</taxon>
    </lineage>
</organism>
<evidence type="ECO:0000313" key="3">
    <source>
        <dbReference type="Proteomes" id="UP001519309"/>
    </source>
</evidence>
<dbReference type="EMBL" id="JAGGLP010000007">
    <property type="protein sequence ID" value="MBP2050761.1"/>
    <property type="molecule type" value="Genomic_DNA"/>
</dbReference>
<comment type="caution">
    <text evidence="2">The sequence shown here is derived from an EMBL/GenBank/DDBJ whole genome shotgun (WGS) entry which is preliminary data.</text>
</comment>
<protein>
    <submittedName>
        <fullName evidence="2">Uncharacterized protein</fullName>
    </submittedName>
</protein>
<reference evidence="2 3" key="1">
    <citation type="submission" date="2021-03" db="EMBL/GenBank/DDBJ databases">
        <title>Genomic Encyclopedia of Type Strains, Phase IV (KMG-IV): sequencing the most valuable type-strain genomes for metagenomic binning, comparative biology and taxonomic classification.</title>
        <authorList>
            <person name="Goeker M."/>
        </authorList>
    </citation>
    <scope>NUCLEOTIDE SEQUENCE [LARGE SCALE GENOMIC DNA]</scope>
    <source>
        <strain evidence="2 3">DSM 40499</strain>
    </source>
</reference>
<evidence type="ECO:0000313" key="2">
    <source>
        <dbReference type="EMBL" id="MBP2050761.1"/>
    </source>
</evidence>
<evidence type="ECO:0000256" key="1">
    <source>
        <dbReference type="SAM" id="MobiDB-lite"/>
    </source>
</evidence>
<sequence>MSKSRRPIETCELAASPDSPLSHEQALDLINKSSFGGTGEIEGTEGVSEEAVYLILTRVARREADELRKGEGTRSGVGERIREYTRVAREAGWFLENGDEQHARFLMRMHLAPDILKS</sequence>
<name>A0ABS4LUD8_9ACTN</name>
<gene>
    <name evidence="2" type="ORF">J2Z21_003711</name>
</gene>
<feature type="region of interest" description="Disordered" evidence="1">
    <location>
        <begin position="1"/>
        <end position="22"/>
    </location>
</feature>
<dbReference type="RefSeq" id="WP_159399844.1">
    <property type="nucleotide sequence ID" value="NZ_CP016279.1"/>
</dbReference>
<accession>A0ABS4LUD8</accession>